<evidence type="ECO:0000259" key="2">
    <source>
        <dbReference type="Pfam" id="PF05225"/>
    </source>
</evidence>
<protein>
    <recommendedName>
        <fullName evidence="2">HTH psq-type domain-containing protein</fullName>
    </recommendedName>
</protein>
<dbReference type="AlphaFoldDB" id="A0AA36DM78"/>
<dbReference type="Pfam" id="PF05225">
    <property type="entry name" value="HTH_psq"/>
    <property type="match status" value="1"/>
</dbReference>
<reference evidence="3" key="1">
    <citation type="submission" date="2023-07" db="EMBL/GenBank/DDBJ databases">
        <authorList>
            <consortium name="CYATHOMIX"/>
        </authorList>
    </citation>
    <scope>NUCLEOTIDE SEQUENCE</scope>
    <source>
        <strain evidence="3">N/A</strain>
    </source>
</reference>
<comment type="subcellular location">
    <subcellularLocation>
        <location evidence="1">Nucleus</location>
    </subcellularLocation>
</comment>
<dbReference type="GO" id="GO:0005634">
    <property type="term" value="C:nucleus"/>
    <property type="evidence" value="ECO:0007669"/>
    <property type="project" value="UniProtKB-SubCell"/>
</dbReference>
<organism evidence="3 4">
    <name type="scientific">Cylicocyclus nassatus</name>
    <name type="common">Nematode worm</name>
    <dbReference type="NCBI Taxonomy" id="53992"/>
    <lineage>
        <taxon>Eukaryota</taxon>
        <taxon>Metazoa</taxon>
        <taxon>Ecdysozoa</taxon>
        <taxon>Nematoda</taxon>
        <taxon>Chromadorea</taxon>
        <taxon>Rhabditida</taxon>
        <taxon>Rhabditina</taxon>
        <taxon>Rhabditomorpha</taxon>
        <taxon>Strongyloidea</taxon>
        <taxon>Strongylidae</taxon>
        <taxon>Cylicocyclus</taxon>
    </lineage>
</organism>
<sequence>MVFHVFEATVPPPPRENKARRGYYTRSLLCDAVKQAIFGNMTVTEASRYYKIPRTTIQKHVSKAREQHLLKEHYIRQMAAARRHQGQSEEQQCRLIDSPLRYMNPITQASYPGVYRADSFTTHWRQQPVSIDSSSSTFLDEVQCSPEDEMTIAEQCEVKSEEKLENEQRHINGALVNGGTLERRDAYVQSSVKPLTRIVLKREGKEDVVRVLVIPRC</sequence>
<dbReference type="InterPro" id="IPR007889">
    <property type="entry name" value="HTH_Psq"/>
</dbReference>
<evidence type="ECO:0000313" key="3">
    <source>
        <dbReference type="EMBL" id="CAJ0588557.1"/>
    </source>
</evidence>
<dbReference type="SUPFAM" id="SSF46689">
    <property type="entry name" value="Homeodomain-like"/>
    <property type="match status" value="1"/>
</dbReference>
<dbReference type="GO" id="GO:0003677">
    <property type="term" value="F:DNA binding"/>
    <property type="evidence" value="ECO:0007669"/>
    <property type="project" value="InterPro"/>
</dbReference>
<comment type="caution">
    <text evidence="3">The sequence shown here is derived from an EMBL/GenBank/DDBJ whole genome shotgun (WGS) entry which is preliminary data.</text>
</comment>
<gene>
    <name evidence="3" type="ORF">CYNAS_LOCUS540</name>
</gene>
<proteinExistence type="predicted"/>
<dbReference type="Proteomes" id="UP001176961">
    <property type="component" value="Unassembled WGS sequence"/>
</dbReference>
<name>A0AA36DM78_CYLNA</name>
<evidence type="ECO:0000256" key="1">
    <source>
        <dbReference type="ARBA" id="ARBA00004123"/>
    </source>
</evidence>
<feature type="domain" description="HTH psq-type" evidence="2">
    <location>
        <begin position="33"/>
        <end position="62"/>
    </location>
</feature>
<keyword evidence="4" id="KW-1185">Reference proteome</keyword>
<dbReference type="EMBL" id="CATQJL010000001">
    <property type="protein sequence ID" value="CAJ0588557.1"/>
    <property type="molecule type" value="Genomic_DNA"/>
</dbReference>
<dbReference type="Gene3D" id="1.10.10.60">
    <property type="entry name" value="Homeodomain-like"/>
    <property type="match status" value="1"/>
</dbReference>
<dbReference type="InterPro" id="IPR009057">
    <property type="entry name" value="Homeodomain-like_sf"/>
</dbReference>
<accession>A0AA36DM78</accession>
<evidence type="ECO:0000313" key="4">
    <source>
        <dbReference type="Proteomes" id="UP001176961"/>
    </source>
</evidence>